<comment type="caution">
    <text evidence="1">The sequence shown here is derived from an EMBL/GenBank/DDBJ whole genome shotgun (WGS) entry which is preliminary data.</text>
</comment>
<organism evidence="1 2">
    <name type="scientific">Gibberella intermedia</name>
    <name type="common">Bulb rot disease fungus</name>
    <name type="synonym">Fusarium proliferatum</name>
    <dbReference type="NCBI Taxonomy" id="948311"/>
    <lineage>
        <taxon>Eukaryota</taxon>
        <taxon>Fungi</taxon>
        <taxon>Dikarya</taxon>
        <taxon>Ascomycota</taxon>
        <taxon>Pezizomycotina</taxon>
        <taxon>Sordariomycetes</taxon>
        <taxon>Hypocreomycetidae</taxon>
        <taxon>Hypocreales</taxon>
        <taxon>Nectriaceae</taxon>
        <taxon>Fusarium</taxon>
        <taxon>Fusarium fujikuroi species complex</taxon>
    </lineage>
</organism>
<dbReference type="Proteomes" id="UP000251714">
    <property type="component" value="Unassembled WGS sequence"/>
</dbReference>
<gene>
    <name evidence="1" type="ORF">FPRO05_10813</name>
</gene>
<proteinExistence type="predicted"/>
<dbReference type="EMBL" id="PKMI01000014">
    <property type="protein sequence ID" value="RBA18520.1"/>
    <property type="molecule type" value="Genomic_DNA"/>
</dbReference>
<sequence>MATTTTKPDWSLSYERLMSFGSGIATSFLAPLIGLGGDVAGKAFRNNKCVLKCQKLETIYFSPTHTYIAQSMATTTVKAYLKKHYWKSIYMITGLKIAHGGSITSDKSIGNSADVAVSIDTTTLTSVPVQGMPHISAEMSQEHAVSFGLCHEPFVIGYQLLKITPKFNGEFKDEPFSKFALLSDDQNRIAEEEELELLREKFDLTAVREQSHLDGETSGVLCIPELFDNS</sequence>
<evidence type="ECO:0000313" key="1">
    <source>
        <dbReference type="EMBL" id="RBA18520.1"/>
    </source>
</evidence>
<accession>A0A365NCI5</accession>
<reference evidence="1 2" key="1">
    <citation type="submission" date="2017-12" db="EMBL/GenBank/DDBJ databases">
        <title>Genome sequence of the mycotoxigenic crop pathogen Fusarium proliferatum, strain ITEM 2341 from Date Palm.</title>
        <authorList>
            <person name="Almiman B.F."/>
            <person name="Shittu T.A."/>
            <person name="Muthumeenakshi S."/>
            <person name="Baroncelli R."/>
            <person name="Sreenivasaprasada S."/>
        </authorList>
    </citation>
    <scope>NUCLEOTIDE SEQUENCE [LARGE SCALE GENOMIC DNA]</scope>
    <source>
        <strain evidence="1 2">ITEM 2341</strain>
    </source>
</reference>
<name>A0A365NCI5_GIBIN</name>
<dbReference type="AlphaFoldDB" id="A0A365NCI5"/>
<protein>
    <submittedName>
        <fullName evidence="1">Uncharacterized protein</fullName>
    </submittedName>
</protein>
<evidence type="ECO:0000313" key="2">
    <source>
        <dbReference type="Proteomes" id="UP000251714"/>
    </source>
</evidence>